<proteinExistence type="predicted"/>
<evidence type="ECO:0000313" key="2">
    <source>
        <dbReference type="Proteomes" id="UP000569951"/>
    </source>
</evidence>
<dbReference type="Proteomes" id="UP000569951">
    <property type="component" value="Unassembled WGS sequence"/>
</dbReference>
<keyword evidence="2" id="KW-1185">Reference proteome</keyword>
<reference evidence="1 2" key="1">
    <citation type="submission" date="2020-08" db="EMBL/GenBank/DDBJ databases">
        <title>Genomic Encyclopedia of Type Strains, Phase IV (KMG-IV): sequencing the most valuable type-strain genomes for metagenomic binning, comparative biology and taxonomic classification.</title>
        <authorList>
            <person name="Goeker M."/>
        </authorList>
    </citation>
    <scope>NUCLEOTIDE SEQUENCE [LARGE SCALE GENOMIC DNA]</scope>
    <source>
        <strain evidence="1 2">DSM 21458</strain>
    </source>
</reference>
<comment type="caution">
    <text evidence="1">The sequence shown here is derived from an EMBL/GenBank/DDBJ whole genome shotgun (WGS) entry which is preliminary data.</text>
</comment>
<protein>
    <submittedName>
        <fullName evidence="1">Uncharacterized protein</fullName>
    </submittedName>
</protein>
<dbReference type="AlphaFoldDB" id="A0A841HZ76"/>
<dbReference type="EMBL" id="JACHHG010000005">
    <property type="protein sequence ID" value="MBB6098233.1"/>
    <property type="molecule type" value="Genomic_DNA"/>
</dbReference>
<gene>
    <name evidence="1" type="ORF">HNR42_001658</name>
</gene>
<organism evidence="1 2">
    <name type="scientific">Deinobacterium chartae</name>
    <dbReference type="NCBI Taxonomy" id="521158"/>
    <lineage>
        <taxon>Bacteria</taxon>
        <taxon>Thermotogati</taxon>
        <taxon>Deinococcota</taxon>
        <taxon>Deinococci</taxon>
        <taxon>Deinococcales</taxon>
        <taxon>Deinococcaceae</taxon>
        <taxon>Deinobacterium</taxon>
    </lineage>
</organism>
<name>A0A841HZ76_9DEIO</name>
<accession>A0A841HZ76</accession>
<dbReference type="RefSeq" id="WP_183986446.1">
    <property type="nucleotide sequence ID" value="NZ_JACHHG010000005.1"/>
</dbReference>
<evidence type="ECO:0000313" key="1">
    <source>
        <dbReference type="EMBL" id="MBB6098233.1"/>
    </source>
</evidence>
<sequence length="77" mass="8738">MEAVPEIVALRLSHLKAQTAAQQGALHLAVQQYLVCLERAERRQDPACMAYFAERLCECYTRMGLPDKAKAYKELAR</sequence>